<feature type="compositionally biased region" description="Polar residues" evidence="1">
    <location>
        <begin position="51"/>
        <end position="61"/>
    </location>
</feature>
<evidence type="ECO:0000256" key="1">
    <source>
        <dbReference type="SAM" id="MobiDB-lite"/>
    </source>
</evidence>
<feature type="compositionally biased region" description="Polar residues" evidence="1">
    <location>
        <begin position="144"/>
        <end position="153"/>
    </location>
</feature>
<sequence>MSRQTHSPRAPSLPIARAQSPRRAQRTRPLHDVDRDSIESASGFDDPPKSPQLNLPSAATTYTYEGPTTAELNKILGAAAVTDVARSKPSTQKKPETSGKKRKEMHRLLEVPESSDAGPSGSNAPRPARGDDNSQATRAEAGRSYQSTDSSVLLASLHDAAENRSIQTPPSGCPSHNPQSPPAAAIVQVPTHQLSRDPSSDSGLESPPEGTLPPRLRRDVYRDFVSAPTPAADSGRGSTEAEGGGDSPKDQPIATPVATQEENGEDSLRTSPPEYFDVQGYLAPGLRLAQEPIEVPRAPAPPPPQPIDPERLARHDAAVALMDADVARMLVALRAALDACPNLRVPDHRARHHLRALWRASDSAWERIARLPPGEIPAPSPESWESSAASSRDRRHPRPAGARGGEDGGGRGGREASPAADEEERRSQASAGSSQRGKRRREPEDGEDGESTGSGGKRPRSESPEVPLSKSKPKVDRKGKGRAYD</sequence>
<dbReference type="EMBL" id="BPQB01000107">
    <property type="protein sequence ID" value="GJE99355.1"/>
    <property type="molecule type" value="Genomic_DNA"/>
</dbReference>
<accession>A0A9P3LLF8</accession>
<feature type="region of interest" description="Disordered" evidence="1">
    <location>
        <begin position="81"/>
        <end position="311"/>
    </location>
</feature>
<feature type="region of interest" description="Disordered" evidence="1">
    <location>
        <begin position="1"/>
        <end position="61"/>
    </location>
</feature>
<feature type="compositionally biased region" description="Low complexity" evidence="1">
    <location>
        <begin position="381"/>
        <end position="390"/>
    </location>
</feature>
<feature type="compositionally biased region" description="Basic and acidic residues" evidence="1">
    <location>
        <begin position="29"/>
        <end position="38"/>
    </location>
</feature>
<feature type="compositionally biased region" description="Polar residues" evidence="1">
    <location>
        <begin position="164"/>
        <end position="178"/>
    </location>
</feature>
<evidence type="ECO:0000313" key="3">
    <source>
        <dbReference type="Proteomes" id="UP000703269"/>
    </source>
</evidence>
<keyword evidence="3" id="KW-1185">Reference proteome</keyword>
<dbReference type="AlphaFoldDB" id="A0A9P3LLF8"/>
<organism evidence="2 3">
    <name type="scientific">Phanerochaete sordida</name>
    <dbReference type="NCBI Taxonomy" id="48140"/>
    <lineage>
        <taxon>Eukaryota</taxon>
        <taxon>Fungi</taxon>
        <taxon>Dikarya</taxon>
        <taxon>Basidiomycota</taxon>
        <taxon>Agaricomycotina</taxon>
        <taxon>Agaricomycetes</taxon>
        <taxon>Polyporales</taxon>
        <taxon>Phanerochaetaceae</taxon>
        <taxon>Phanerochaete</taxon>
    </lineage>
</organism>
<feature type="compositionally biased region" description="Pro residues" evidence="1">
    <location>
        <begin position="298"/>
        <end position="307"/>
    </location>
</feature>
<feature type="compositionally biased region" description="Basic and acidic residues" evidence="1">
    <location>
        <begin position="473"/>
        <end position="485"/>
    </location>
</feature>
<feature type="region of interest" description="Disordered" evidence="1">
    <location>
        <begin position="371"/>
        <end position="485"/>
    </location>
</feature>
<evidence type="ECO:0000313" key="2">
    <source>
        <dbReference type="EMBL" id="GJE99355.1"/>
    </source>
</evidence>
<name>A0A9P3LLF8_9APHY</name>
<feature type="compositionally biased region" description="Basic and acidic residues" evidence="1">
    <location>
        <begin position="404"/>
        <end position="414"/>
    </location>
</feature>
<comment type="caution">
    <text evidence="2">The sequence shown here is derived from an EMBL/GenBank/DDBJ whole genome shotgun (WGS) entry which is preliminary data.</text>
</comment>
<reference evidence="2 3" key="1">
    <citation type="submission" date="2021-08" db="EMBL/GenBank/DDBJ databases">
        <title>Draft Genome Sequence of Phanerochaete sordida strain YK-624.</title>
        <authorList>
            <person name="Mori T."/>
            <person name="Dohra H."/>
            <person name="Suzuki T."/>
            <person name="Kawagishi H."/>
            <person name="Hirai H."/>
        </authorList>
    </citation>
    <scope>NUCLEOTIDE SEQUENCE [LARGE SCALE GENOMIC DNA]</scope>
    <source>
        <strain evidence="2 3">YK-624</strain>
    </source>
</reference>
<protein>
    <submittedName>
        <fullName evidence="2">Uncharacterized protein</fullName>
    </submittedName>
</protein>
<proteinExistence type="predicted"/>
<gene>
    <name evidence="2" type="ORF">PsYK624_156090</name>
</gene>
<dbReference type="Proteomes" id="UP000703269">
    <property type="component" value="Unassembled WGS sequence"/>
</dbReference>